<name>A0A9P4J0U6_9PEZI</name>
<evidence type="ECO:0000313" key="2">
    <source>
        <dbReference type="EMBL" id="KAF2152015.1"/>
    </source>
</evidence>
<feature type="region of interest" description="Disordered" evidence="1">
    <location>
        <begin position="92"/>
        <end position="332"/>
    </location>
</feature>
<feature type="compositionally biased region" description="Basic and acidic residues" evidence="1">
    <location>
        <begin position="123"/>
        <end position="136"/>
    </location>
</feature>
<accession>A0A9P4J0U6</accession>
<proteinExistence type="predicted"/>
<comment type="caution">
    <text evidence="2">The sequence shown here is derived from an EMBL/GenBank/DDBJ whole genome shotgun (WGS) entry which is preliminary data.</text>
</comment>
<feature type="compositionally biased region" description="Polar residues" evidence="1">
    <location>
        <begin position="154"/>
        <end position="171"/>
    </location>
</feature>
<gene>
    <name evidence="2" type="ORF">K461DRAFT_160683</name>
</gene>
<dbReference type="Proteomes" id="UP000799439">
    <property type="component" value="Unassembled WGS sequence"/>
</dbReference>
<keyword evidence="3" id="KW-1185">Reference proteome</keyword>
<evidence type="ECO:0000313" key="3">
    <source>
        <dbReference type="Proteomes" id="UP000799439"/>
    </source>
</evidence>
<sequence>MRMDVTVKSLLSKLDDHEQGKNAQLREHLQRSKGNAGLTDLVSHISDLTELFENETAEMKRRHTRLSEGRDKFICLLRQLNDNSPVITMDAASKQTKRNQPLKSHIARPVTSDKSRNAVQSASEERRRTSSERVDSLLDYAPSGYDHPLGGVSDTLNATSGSQMTTGTTKAPTHGRNTRLSFPNSKIKRVDYRKSSYPWARDRSTQKVTEGDNAPSPAGAQPVLESNDPSALPDAPSTLRAEATAPPTFEPSTPKPEQPVPQVSSILDRKPSPPISYTGRPSKLAIQPKTEPKSNTKSLEVIVIDSSDDDDEPLLPRSTAKKRPRQAEESEE</sequence>
<dbReference type="AlphaFoldDB" id="A0A9P4J0U6"/>
<reference evidence="2" key="1">
    <citation type="journal article" date="2020" name="Stud. Mycol.">
        <title>101 Dothideomycetes genomes: a test case for predicting lifestyles and emergence of pathogens.</title>
        <authorList>
            <person name="Haridas S."/>
            <person name="Albert R."/>
            <person name="Binder M."/>
            <person name="Bloem J."/>
            <person name="Labutti K."/>
            <person name="Salamov A."/>
            <person name="Andreopoulos B."/>
            <person name="Baker S."/>
            <person name="Barry K."/>
            <person name="Bills G."/>
            <person name="Bluhm B."/>
            <person name="Cannon C."/>
            <person name="Castanera R."/>
            <person name="Culley D."/>
            <person name="Daum C."/>
            <person name="Ezra D."/>
            <person name="Gonzalez J."/>
            <person name="Henrissat B."/>
            <person name="Kuo A."/>
            <person name="Liang C."/>
            <person name="Lipzen A."/>
            <person name="Lutzoni F."/>
            <person name="Magnuson J."/>
            <person name="Mondo S."/>
            <person name="Nolan M."/>
            <person name="Ohm R."/>
            <person name="Pangilinan J."/>
            <person name="Park H.-J."/>
            <person name="Ramirez L."/>
            <person name="Alfaro M."/>
            <person name="Sun H."/>
            <person name="Tritt A."/>
            <person name="Yoshinaga Y."/>
            <person name="Zwiers L.-H."/>
            <person name="Turgeon B."/>
            <person name="Goodwin S."/>
            <person name="Spatafora J."/>
            <person name="Crous P."/>
            <person name="Grigoriev I."/>
        </authorList>
    </citation>
    <scope>NUCLEOTIDE SEQUENCE</scope>
    <source>
        <strain evidence="2">CBS 260.36</strain>
    </source>
</reference>
<evidence type="ECO:0000256" key="1">
    <source>
        <dbReference type="SAM" id="MobiDB-lite"/>
    </source>
</evidence>
<dbReference type="EMBL" id="ML996087">
    <property type="protein sequence ID" value="KAF2152015.1"/>
    <property type="molecule type" value="Genomic_DNA"/>
</dbReference>
<feature type="compositionally biased region" description="Basic and acidic residues" evidence="1">
    <location>
        <begin position="188"/>
        <end position="205"/>
    </location>
</feature>
<organism evidence="2 3">
    <name type="scientific">Myriangium duriaei CBS 260.36</name>
    <dbReference type="NCBI Taxonomy" id="1168546"/>
    <lineage>
        <taxon>Eukaryota</taxon>
        <taxon>Fungi</taxon>
        <taxon>Dikarya</taxon>
        <taxon>Ascomycota</taxon>
        <taxon>Pezizomycotina</taxon>
        <taxon>Dothideomycetes</taxon>
        <taxon>Dothideomycetidae</taxon>
        <taxon>Myriangiales</taxon>
        <taxon>Myriangiaceae</taxon>
        <taxon>Myriangium</taxon>
    </lineage>
</organism>
<protein>
    <submittedName>
        <fullName evidence="2">Uncharacterized protein</fullName>
    </submittedName>
</protein>